<accession>A0A553NEX4</accession>
<dbReference type="GO" id="GO:0016020">
    <property type="term" value="C:membrane"/>
    <property type="evidence" value="ECO:0007669"/>
    <property type="project" value="UniProtKB-SubCell"/>
</dbReference>
<dbReference type="SUPFAM" id="SSF48726">
    <property type="entry name" value="Immunoglobulin"/>
    <property type="match status" value="3"/>
</dbReference>
<evidence type="ECO:0000313" key="9">
    <source>
        <dbReference type="Proteomes" id="UP000318571"/>
    </source>
</evidence>
<evidence type="ECO:0000256" key="5">
    <source>
        <dbReference type="SAM" id="Phobius"/>
    </source>
</evidence>
<proteinExistence type="predicted"/>
<name>A0A553NEX4_TIGCA</name>
<dbReference type="OrthoDB" id="9355041at2759"/>
<evidence type="ECO:0000259" key="7">
    <source>
        <dbReference type="PROSITE" id="PS50835"/>
    </source>
</evidence>
<feature type="domain" description="Ig-like" evidence="7">
    <location>
        <begin position="29"/>
        <end position="133"/>
    </location>
</feature>
<feature type="transmembrane region" description="Helical" evidence="5">
    <location>
        <begin position="498"/>
        <end position="521"/>
    </location>
</feature>
<dbReference type="Gene3D" id="2.60.40.10">
    <property type="entry name" value="Immunoglobulins"/>
    <property type="match status" value="3"/>
</dbReference>
<keyword evidence="3" id="KW-1015">Disulfide bond</keyword>
<gene>
    <name evidence="8" type="ORF">TCAL_16652</name>
</gene>
<evidence type="ECO:0000256" key="2">
    <source>
        <dbReference type="ARBA" id="ARBA00023136"/>
    </source>
</evidence>
<evidence type="ECO:0000256" key="6">
    <source>
        <dbReference type="SAM" id="SignalP"/>
    </source>
</evidence>
<feature type="domain" description="Ig-like" evidence="7">
    <location>
        <begin position="380"/>
        <end position="478"/>
    </location>
</feature>
<evidence type="ECO:0000313" key="8">
    <source>
        <dbReference type="EMBL" id="TRY63919.1"/>
    </source>
</evidence>
<dbReference type="Pfam" id="PF08205">
    <property type="entry name" value="C2-set_2"/>
    <property type="match status" value="1"/>
</dbReference>
<dbReference type="AlphaFoldDB" id="A0A553NEX4"/>
<keyword evidence="6" id="KW-0732">Signal</keyword>
<dbReference type="PROSITE" id="PS50835">
    <property type="entry name" value="IG_LIKE"/>
    <property type="match status" value="3"/>
</dbReference>
<organism evidence="8 9">
    <name type="scientific">Tigriopus californicus</name>
    <name type="common">Marine copepod</name>
    <dbReference type="NCBI Taxonomy" id="6832"/>
    <lineage>
        <taxon>Eukaryota</taxon>
        <taxon>Metazoa</taxon>
        <taxon>Ecdysozoa</taxon>
        <taxon>Arthropoda</taxon>
        <taxon>Crustacea</taxon>
        <taxon>Multicrustacea</taxon>
        <taxon>Hexanauplia</taxon>
        <taxon>Copepoda</taxon>
        <taxon>Harpacticoida</taxon>
        <taxon>Harpacticidae</taxon>
        <taxon>Tigriopus</taxon>
    </lineage>
</organism>
<feature type="domain" description="Ig-like" evidence="7">
    <location>
        <begin position="138"/>
        <end position="226"/>
    </location>
</feature>
<keyword evidence="5" id="KW-1133">Transmembrane helix</keyword>
<evidence type="ECO:0000256" key="4">
    <source>
        <dbReference type="SAM" id="MobiDB-lite"/>
    </source>
</evidence>
<dbReference type="PANTHER" id="PTHR45889:SF8">
    <property type="entry name" value="IG-LIKE DOMAIN-CONTAINING PROTEIN"/>
    <property type="match status" value="1"/>
</dbReference>
<dbReference type="InterPro" id="IPR036179">
    <property type="entry name" value="Ig-like_dom_sf"/>
</dbReference>
<dbReference type="PANTHER" id="PTHR45889">
    <property type="entry name" value="IG-LIKE DOMAIN-CONTAINING PROTEIN"/>
    <property type="match status" value="1"/>
</dbReference>
<keyword evidence="5" id="KW-0812">Transmembrane</keyword>
<sequence length="666" mass="74463">MLLEAGLILKFISLASSFEIIERFPPGDPEGDAAQTVNYHVQRDSKVELSCTASQEFNLCQWMNPSGADPCGIAAPDTEKVCRKNGISELELSWTDRKKCSLTIHNVNQAEMGEWTCLLQKNKENLRATTVIVELKAPEVVIDGPRDITVYDGEPKEFQCTATGTPTPKSISWYIAGRDIPLTVLASEIKGNQIEERVSALASMSWNDATLACHAEVVDDQGKAITGYDERRLQVRSIEQSNYNEEVLRMESFEIVQRHPAGERGTTPQTILSSDAEVTFSCTSNHPWHVCMWKSPISDQSCGIFADNILGKECTAIWNTKEVDWKIRKTSDTTCSITGKVSIADEGMWNCDLQSKPVSSQNNIHKDDQQYFEVLLIKTPQISIEFPEEFELRDGESQRIVVDISGAFPKPEVIWRLNNQEFKPVIVDSTPPTMNSRGLYSLKQEVDFKAKSDDNGRRLFCIVRQEDSEGNVEEQVFEAFLNIKAKPMLMATASLGPGIIAAIVSVAVLILLIIILLCVSWRTGKFCFRTRPTQVRTLEEDEMLPKPDESNLGANHETYAQDGKITYDDEGEGSPAGSLCSLTVEAPKRDWKDATRLMGSEFQKFDEPTLNHDTFNSFATNQPDDHGESQEGPNPDDPVMQQNDHFTEGNVHGTPKRIQYDSESET</sequence>
<feature type="signal peptide" evidence="6">
    <location>
        <begin position="1"/>
        <end position="17"/>
    </location>
</feature>
<feature type="chain" id="PRO_5022182190" description="Ig-like domain-containing protein" evidence="6">
    <location>
        <begin position="18"/>
        <end position="666"/>
    </location>
</feature>
<dbReference type="InterPro" id="IPR003599">
    <property type="entry name" value="Ig_sub"/>
</dbReference>
<reference evidence="8 9" key="1">
    <citation type="journal article" date="2018" name="Nat. Ecol. Evol.">
        <title>Genomic signatures of mitonuclear coevolution across populations of Tigriopus californicus.</title>
        <authorList>
            <person name="Barreto F.S."/>
            <person name="Watson E.T."/>
            <person name="Lima T.G."/>
            <person name="Willett C.S."/>
            <person name="Edmands S."/>
            <person name="Li W."/>
            <person name="Burton R.S."/>
        </authorList>
    </citation>
    <scope>NUCLEOTIDE SEQUENCE [LARGE SCALE GENOMIC DNA]</scope>
    <source>
        <strain evidence="8 9">San Diego</strain>
    </source>
</reference>
<feature type="region of interest" description="Disordered" evidence="4">
    <location>
        <begin position="605"/>
        <end position="666"/>
    </location>
</feature>
<dbReference type="SMART" id="SM00409">
    <property type="entry name" value="IG"/>
    <property type="match status" value="2"/>
</dbReference>
<keyword evidence="9" id="KW-1185">Reference proteome</keyword>
<dbReference type="InterPro" id="IPR007110">
    <property type="entry name" value="Ig-like_dom"/>
</dbReference>
<evidence type="ECO:0000256" key="3">
    <source>
        <dbReference type="ARBA" id="ARBA00023157"/>
    </source>
</evidence>
<keyword evidence="2 5" id="KW-0472">Membrane</keyword>
<feature type="compositionally biased region" description="Polar residues" evidence="4">
    <location>
        <begin position="611"/>
        <end position="622"/>
    </location>
</feature>
<protein>
    <recommendedName>
        <fullName evidence="7">Ig-like domain-containing protein</fullName>
    </recommendedName>
</protein>
<evidence type="ECO:0000256" key="1">
    <source>
        <dbReference type="ARBA" id="ARBA00004167"/>
    </source>
</evidence>
<dbReference type="InterPro" id="IPR013162">
    <property type="entry name" value="CD80_C2-set"/>
</dbReference>
<dbReference type="EMBL" id="VCGU01000458">
    <property type="protein sequence ID" value="TRY63919.1"/>
    <property type="molecule type" value="Genomic_DNA"/>
</dbReference>
<dbReference type="Proteomes" id="UP000318571">
    <property type="component" value="Chromosome 10"/>
</dbReference>
<dbReference type="InterPro" id="IPR013783">
    <property type="entry name" value="Ig-like_fold"/>
</dbReference>
<comment type="subcellular location">
    <subcellularLocation>
        <location evidence="1">Membrane</location>
        <topology evidence="1">Single-pass membrane protein</topology>
    </subcellularLocation>
</comment>
<comment type="caution">
    <text evidence="8">The sequence shown here is derived from an EMBL/GenBank/DDBJ whole genome shotgun (WGS) entry which is preliminary data.</text>
</comment>